<comment type="caution">
    <text evidence="2">The sequence shown here is derived from an EMBL/GenBank/DDBJ whole genome shotgun (WGS) entry which is preliminary data.</text>
</comment>
<keyword evidence="3" id="KW-1185">Reference proteome</keyword>
<protein>
    <recommendedName>
        <fullName evidence="4">KASH domain-containing protein</fullName>
    </recommendedName>
</protein>
<proteinExistence type="predicted"/>
<keyword evidence="1" id="KW-0812">Transmembrane</keyword>
<sequence length="388" mass="43452">MVECNLSCFKNSILFFELANAPFRLRITTMVFSLNQLSEAILTIWTRKSYYFTDLIVDVCLTHLNRRAAWIDQLNGFSHELRSSFAVVEERVKNSLLLAQNLLHTWREHSEQAQSLGEAVTLTRPSDNPAAQTNQQEQILNTLEDLQNLSDGVLSFQIRLGSCHLVNDCWGSNDTSQPFPCAIREPRLSDDCVPTTCDANQTSGGGTSFCSSFSSFLGIETDPETKCAQSNHLHLVTERAERLQRHLRAAIRRLERTIISSGVMPPIQNSSPLKNSPSVDVVSNNVANPSLKCSAGPSSSFPVYSSAFIQEHPSFLKYVLIPLLICTVLFIFLLCSRCLVTGSSSWFRRTGYPFCPHLPGRAVVDFSPNWWVRMLACLQLPSAQDITW</sequence>
<evidence type="ECO:0000313" key="3">
    <source>
        <dbReference type="Proteomes" id="UP000728185"/>
    </source>
</evidence>
<evidence type="ECO:0008006" key="4">
    <source>
        <dbReference type="Google" id="ProtNLM"/>
    </source>
</evidence>
<keyword evidence="1" id="KW-1133">Transmembrane helix</keyword>
<dbReference type="Proteomes" id="UP000728185">
    <property type="component" value="Unassembled WGS sequence"/>
</dbReference>
<dbReference type="OrthoDB" id="6275765at2759"/>
<dbReference type="AlphaFoldDB" id="A0A8E0RXN7"/>
<name>A0A8E0RXN7_9TREM</name>
<keyword evidence="1" id="KW-0472">Membrane</keyword>
<evidence type="ECO:0000256" key="1">
    <source>
        <dbReference type="SAM" id="Phobius"/>
    </source>
</evidence>
<gene>
    <name evidence="2" type="ORF">FBUS_08112</name>
</gene>
<feature type="transmembrane region" description="Helical" evidence="1">
    <location>
        <begin position="315"/>
        <end position="340"/>
    </location>
</feature>
<accession>A0A8E0RXN7</accession>
<evidence type="ECO:0000313" key="2">
    <source>
        <dbReference type="EMBL" id="KAA0190742.1"/>
    </source>
</evidence>
<dbReference type="EMBL" id="LUCM01006807">
    <property type="protein sequence ID" value="KAA0190742.1"/>
    <property type="molecule type" value="Genomic_DNA"/>
</dbReference>
<organism evidence="2 3">
    <name type="scientific">Fasciolopsis buskii</name>
    <dbReference type="NCBI Taxonomy" id="27845"/>
    <lineage>
        <taxon>Eukaryota</taxon>
        <taxon>Metazoa</taxon>
        <taxon>Spiralia</taxon>
        <taxon>Lophotrochozoa</taxon>
        <taxon>Platyhelminthes</taxon>
        <taxon>Trematoda</taxon>
        <taxon>Digenea</taxon>
        <taxon>Plagiorchiida</taxon>
        <taxon>Echinostomata</taxon>
        <taxon>Echinostomatoidea</taxon>
        <taxon>Fasciolidae</taxon>
        <taxon>Fasciolopsis</taxon>
    </lineage>
</organism>
<reference evidence="2" key="1">
    <citation type="submission" date="2019-05" db="EMBL/GenBank/DDBJ databases">
        <title>Annotation for the trematode Fasciolopsis buski.</title>
        <authorList>
            <person name="Choi Y.-J."/>
        </authorList>
    </citation>
    <scope>NUCLEOTIDE SEQUENCE</scope>
    <source>
        <strain evidence="2">HT</strain>
        <tissue evidence="2">Whole worm</tissue>
    </source>
</reference>